<reference evidence="1 2" key="1">
    <citation type="submission" date="2020-08" db="EMBL/GenBank/DDBJ databases">
        <title>Sequencing the genomes of 1000 actinobacteria strains.</title>
        <authorList>
            <person name="Klenk H.-P."/>
        </authorList>
    </citation>
    <scope>NUCLEOTIDE SEQUENCE [LARGE SCALE GENOMIC DNA]</scope>
    <source>
        <strain evidence="1 2">DSM 45084</strain>
    </source>
</reference>
<evidence type="ECO:0000313" key="1">
    <source>
        <dbReference type="EMBL" id="MBB4963809.1"/>
    </source>
</evidence>
<dbReference type="EMBL" id="JACHJS010000001">
    <property type="protein sequence ID" value="MBB4963809.1"/>
    <property type="molecule type" value="Genomic_DNA"/>
</dbReference>
<accession>A0A7W7SZK6</accession>
<dbReference type="AlphaFoldDB" id="A0A7W7SZK6"/>
<dbReference type="RefSeq" id="WP_184666554.1">
    <property type="nucleotide sequence ID" value="NZ_BAABAI010000034.1"/>
</dbReference>
<comment type="caution">
    <text evidence="1">The sequence shown here is derived from an EMBL/GenBank/DDBJ whole genome shotgun (WGS) entry which is preliminary data.</text>
</comment>
<dbReference type="Proteomes" id="UP000542674">
    <property type="component" value="Unassembled WGS sequence"/>
</dbReference>
<gene>
    <name evidence="1" type="ORF">F4559_001168</name>
</gene>
<organism evidence="1 2">
    <name type="scientific">Saccharothrix violaceirubra</name>
    <dbReference type="NCBI Taxonomy" id="413306"/>
    <lineage>
        <taxon>Bacteria</taxon>
        <taxon>Bacillati</taxon>
        <taxon>Actinomycetota</taxon>
        <taxon>Actinomycetes</taxon>
        <taxon>Pseudonocardiales</taxon>
        <taxon>Pseudonocardiaceae</taxon>
        <taxon>Saccharothrix</taxon>
    </lineage>
</organism>
<proteinExistence type="predicted"/>
<name>A0A7W7SZK6_9PSEU</name>
<keyword evidence="2" id="KW-1185">Reference proteome</keyword>
<sequence length="87" mass="9722">MAAAVVSLVLAVAALVVVQRNWLTLADTERILGDNARTLASVTGDRETWMASAVRHYARARAFERRAWPFRPKRRGVRESDPSTEEA</sequence>
<protein>
    <submittedName>
        <fullName evidence="1">Uncharacterized protein</fullName>
    </submittedName>
</protein>
<evidence type="ECO:0000313" key="2">
    <source>
        <dbReference type="Proteomes" id="UP000542674"/>
    </source>
</evidence>